<feature type="region of interest" description="Disordered" evidence="4">
    <location>
        <begin position="25"/>
        <end position="55"/>
    </location>
</feature>
<dbReference type="InterPro" id="IPR006620">
    <property type="entry name" value="Pro_4_hyd_alph"/>
</dbReference>
<dbReference type="SMART" id="SM00702">
    <property type="entry name" value="P4Hc"/>
    <property type="match status" value="1"/>
</dbReference>
<evidence type="ECO:0000313" key="6">
    <source>
        <dbReference type="EMBL" id="CAK0793419.1"/>
    </source>
</evidence>
<organism evidence="6 7">
    <name type="scientific">Prorocentrum cordatum</name>
    <dbReference type="NCBI Taxonomy" id="2364126"/>
    <lineage>
        <taxon>Eukaryota</taxon>
        <taxon>Sar</taxon>
        <taxon>Alveolata</taxon>
        <taxon>Dinophyceae</taxon>
        <taxon>Prorocentrales</taxon>
        <taxon>Prorocentraceae</taxon>
        <taxon>Prorocentrum</taxon>
    </lineage>
</organism>
<name>A0ABN9PK87_9DINO</name>
<feature type="domain" description="Prolyl 4-hydroxylase alpha subunit" evidence="5">
    <location>
        <begin position="198"/>
        <end position="346"/>
    </location>
</feature>
<protein>
    <recommendedName>
        <fullName evidence="5">Prolyl 4-hydroxylase alpha subunit domain-containing protein</fullName>
    </recommendedName>
</protein>
<reference evidence="6" key="1">
    <citation type="submission" date="2023-10" db="EMBL/GenBank/DDBJ databases">
        <authorList>
            <person name="Chen Y."/>
            <person name="Shah S."/>
            <person name="Dougan E. K."/>
            <person name="Thang M."/>
            <person name="Chan C."/>
        </authorList>
    </citation>
    <scope>NUCLEOTIDE SEQUENCE [LARGE SCALE GENOMIC DNA]</scope>
</reference>
<evidence type="ECO:0000256" key="4">
    <source>
        <dbReference type="SAM" id="MobiDB-lite"/>
    </source>
</evidence>
<comment type="cofactor">
    <cofactor evidence="1">
        <name>L-ascorbate</name>
        <dbReference type="ChEBI" id="CHEBI:38290"/>
    </cofactor>
</comment>
<sequence>MTRHARGSMRSARATAAAAARWRIAGGPPPALTGEAPGAKPGGVGVRASGAGRRARAREPGAAEFALAEAQPSAREVARGAAGAKRGSTDSPGLFIAVAVLRCQSQIKGYLPRELHWTSMPSNTFRLSFGRLVISSQLVLRWRAEYYLTFCHRRGPYAAADIRNFCWQCPGLARGRQAHQTRGVVTVLIDPESSHPGAGSCVVDGAYSEQFLRRLEALFERLPASEPTKDSPNARSYFCDMEGWLQRELAEPLGLAGPTRPPVEEAMPQARFLHYQRPGGALPPHVDLARTGGETVLLDRQDDAPDAVLAEVRPRRGRLLLFPHRCPHLARPTVEVPKLLLRGEMFGPRPAGPAAAAAVGAYPGGTILPGIS</sequence>
<evidence type="ECO:0000256" key="1">
    <source>
        <dbReference type="ARBA" id="ARBA00001961"/>
    </source>
</evidence>
<evidence type="ECO:0000313" key="7">
    <source>
        <dbReference type="Proteomes" id="UP001189429"/>
    </source>
</evidence>
<evidence type="ECO:0000259" key="5">
    <source>
        <dbReference type="SMART" id="SM00702"/>
    </source>
</evidence>
<accession>A0ABN9PK87</accession>
<keyword evidence="2" id="KW-0223">Dioxygenase</keyword>
<gene>
    <name evidence="6" type="ORF">PCOR1329_LOCUS3723</name>
</gene>
<comment type="caution">
    <text evidence="6">The sequence shown here is derived from an EMBL/GenBank/DDBJ whole genome shotgun (WGS) entry which is preliminary data.</text>
</comment>
<proteinExistence type="predicted"/>
<evidence type="ECO:0000256" key="3">
    <source>
        <dbReference type="ARBA" id="ARBA00023002"/>
    </source>
</evidence>
<keyword evidence="3" id="KW-0560">Oxidoreductase</keyword>
<dbReference type="EMBL" id="CAUYUJ010000962">
    <property type="protein sequence ID" value="CAK0793419.1"/>
    <property type="molecule type" value="Genomic_DNA"/>
</dbReference>
<dbReference type="Proteomes" id="UP001189429">
    <property type="component" value="Unassembled WGS sequence"/>
</dbReference>
<keyword evidence="7" id="KW-1185">Reference proteome</keyword>
<evidence type="ECO:0000256" key="2">
    <source>
        <dbReference type="ARBA" id="ARBA00022964"/>
    </source>
</evidence>